<sequence length="121" mass="13358">MVLDELPRLTDKSWLPADWTAAKYGVQRPNGTRHPDELRGSITYLGHIDTSQIARDWMSAGDAMTGAVVIFYLEPEKTVQYVVLGADDATVAADTAAAQNNPLLTDATIRRRGDSDDRWPN</sequence>
<protein>
    <submittedName>
        <fullName evidence="1">Uncharacterized protein</fullName>
    </submittedName>
</protein>
<evidence type="ECO:0000313" key="2">
    <source>
        <dbReference type="Proteomes" id="UP000035763"/>
    </source>
</evidence>
<dbReference type="EMBL" id="CAJA01000198">
    <property type="protein sequence ID" value="CCH73449.1"/>
    <property type="molecule type" value="Genomic_DNA"/>
</dbReference>
<accession>W6K3L0</accession>
<dbReference type="AlphaFoldDB" id="W6K3L0"/>
<keyword evidence="2" id="KW-1185">Reference proteome</keyword>
<name>W6K3L0_9MICO</name>
<reference evidence="1 2" key="1">
    <citation type="journal article" date="2013" name="ISME J.">
        <title>A metabolic model for members of the genus Tetrasphaera involved in enhanced biological phosphorus removal.</title>
        <authorList>
            <person name="Kristiansen R."/>
            <person name="Nguyen H.T.T."/>
            <person name="Saunders A.M."/>
            <person name="Nielsen J.L."/>
            <person name="Wimmer R."/>
            <person name="Le V.Q."/>
            <person name="McIlroy S.J."/>
            <person name="Petrovski S."/>
            <person name="Seviour R.J."/>
            <person name="Calteau A."/>
            <person name="Nielsen K.L."/>
            <person name="Nielsen P.H."/>
        </authorList>
    </citation>
    <scope>NUCLEOTIDE SEQUENCE [LARGE SCALE GENOMIC DNA]</scope>
    <source>
        <strain evidence="1 2">Ben110</strain>
    </source>
</reference>
<comment type="caution">
    <text evidence="1">The sequence shown here is derived from an EMBL/GenBank/DDBJ whole genome shotgun (WGS) entry which is preliminary data.</text>
</comment>
<proteinExistence type="predicted"/>
<evidence type="ECO:0000313" key="1">
    <source>
        <dbReference type="EMBL" id="CCH73449.1"/>
    </source>
</evidence>
<organism evidence="1 2">
    <name type="scientific">Nostocoides australiense Ben110</name>
    <dbReference type="NCBI Taxonomy" id="1193182"/>
    <lineage>
        <taxon>Bacteria</taxon>
        <taxon>Bacillati</taxon>
        <taxon>Actinomycetota</taxon>
        <taxon>Actinomycetes</taxon>
        <taxon>Micrococcales</taxon>
        <taxon>Intrasporangiaceae</taxon>
        <taxon>Nostocoides</taxon>
    </lineage>
</organism>
<dbReference type="Proteomes" id="UP000035763">
    <property type="component" value="Unassembled WGS sequence"/>
</dbReference>
<gene>
    <name evidence="1" type="ORF">BN11_2770007</name>
</gene>
<dbReference type="RefSeq" id="WP_048699068.1">
    <property type="nucleotide sequence ID" value="NZ_HG764815.1"/>
</dbReference>